<evidence type="ECO:0000256" key="5">
    <source>
        <dbReference type="ARBA" id="ARBA00023242"/>
    </source>
</evidence>
<protein>
    <recommendedName>
        <fullName evidence="7">HTH myb-type domain-containing protein</fullName>
    </recommendedName>
</protein>
<reference evidence="8" key="1">
    <citation type="submission" date="2022-04" db="EMBL/GenBank/DDBJ databases">
        <title>Carnegiea gigantea Genome sequencing and assembly v2.</title>
        <authorList>
            <person name="Copetti D."/>
            <person name="Sanderson M.J."/>
            <person name="Burquez A."/>
            <person name="Wojciechowski M.F."/>
        </authorList>
    </citation>
    <scope>NUCLEOTIDE SEQUENCE</scope>
    <source>
        <strain evidence="8">SGP5-SGP5p</strain>
        <tissue evidence="8">Aerial part</tissue>
    </source>
</reference>
<dbReference type="Proteomes" id="UP001153076">
    <property type="component" value="Unassembled WGS sequence"/>
</dbReference>
<feature type="region of interest" description="Disordered" evidence="6">
    <location>
        <begin position="171"/>
        <end position="190"/>
    </location>
</feature>
<dbReference type="NCBIfam" id="TIGR01557">
    <property type="entry name" value="myb_SHAQKYF"/>
    <property type="match status" value="1"/>
</dbReference>
<gene>
    <name evidence="8" type="ORF">Cgig2_002787</name>
</gene>
<dbReference type="FunFam" id="1.10.10.60:FF:000002">
    <property type="entry name" value="Myb family transcription factor"/>
    <property type="match status" value="1"/>
</dbReference>
<dbReference type="InterPro" id="IPR009057">
    <property type="entry name" value="Homeodomain-like_sf"/>
</dbReference>
<evidence type="ECO:0000256" key="6">
    <source>
        <dbReference type="SAM" id="MobiDB-lite"/>
    </source>
</evidence>
<evidence type="ECO:0000256" key="2">
    <source>
        <dbReference type="ARBA" id="ARBA00023015"/>
    </source>
</evidence>
<keyword evidence="3" id="KW-0238">DNA-binding</keyword>
<evidence type="ECO:0000256" key="3">
    <source>
        <dbReference type="ARBA" id="ARBA00023125"/>
    </source>
</evidence>
<dbReference type="InterPro" id="IPR058673">
    <property type="entry name" value="HHO5-like_N"/>
</dbReference>
<feature type="domain" description="HTH myb-type" evidence="7">
    <location>
        <begin position="185"/>
        <end position="245"/>
    </location>
</feature>
<feature type="compositionally biased region" description="Acidic residues" evidence="6">
    <location>
        <begin position="122"/>
        <end position="132"/>
    </location>
</feature>
<organism evidence="8 9">
    <name type="scientific">Carnegiea gigantea</name>
    <dbReference type="NCBI Taxonomy" id="171969"/>
    <lineage>
        <taxon>Eukaryota</taxon>
        <taxon>Viridiplantae</taxon>
        <taxon>Streptophyta</taxon>
        <taxon>Embryophyta</taxon>
        <taxon>Tracheophyta</taxon>
        <taxon>Spermatophyta</taxon>
        <taxon>Magnoliopsida</taxon>
        <taxon>eudicotyledons</taxon>
        <taxon>Gunneridae</taxon>
        <taxon>Pentapetalae</taxon>
        <taxon>Caryophyllales</taxon>
        <taxon>Cactineae</taxon>
        <taxon>Cactaceae</taxon>
        <taxon>Cactoideae</taxon>
        <taxon>Echinocereeae</taxon>
        <taxon>Carnegiea</taxon>
    </lineage>
</organism>
<keyword evidence="4" id="KW-0804">Transcription</keyword>
<name>A0A9Q1QNK0_9CARY</name>
<dbReference type="Pfam" id="PF00249">
    <property type="entry name" value="Myb_DNA-binding"/>
    <property type="match status" value="1"/>
</dbReference>
<keyword evidence="5" id="KW-0539">Nucleus</keyword>
<dbReference type="GO" id="GO:0005634">
    <property type="term" value="C:nucleus"/>
    <property type="evidence" value="ECO:0007669"/>
    <property type="project" value="UniProtKB-SubCell"/>
</dbReference>
<dbReference type="InterPro" id="IPR044787">
    <property type="entry name" value="HHO5-like"/>
</dbReference>
<evidence type="ECO:0000259" key="7">
    <source>
        <dbReference type="PROSITE" id="PS51294"/>
    </source>
</evidence>
<accession>A0A9Q1QNK0</accession>
<dbReference type="GO" id="GO:0003700">
    <property type="term" value="F:DNA-binding transcription factor activity"/>
    <property type="evidence" value="ECO:0007669"/>
    <property type="project" value="InterPro"/>
</dbReference>
<evidence type="ECO:0000256" key="1">
    <source>
        <dbReference type="ARBA" id="ARBA00004123"/>
    </source>
</evidence>
<feature type="region of interest" description="Disordered" evidence="6">
    <location>
        <begin position="104"/>
        <end position="160"/>
    </location>
</feature>
<evidence type="ECO:0000313" key="9">
    <source>
        <dbReference type="Proteomes" id="UP001153076"/>
    </source>
</evidence>
<keyword evidence="9" id="KW-1185">Reference proteome</keyword>
<dbReference type="Pfam" id="PF26575">
    <property type="entry name" value="HHO5_N"/>
    <property type="match status" value="1"/>
</dbReference>
<evidence type="ECO:0000313" key="8">
    <source>
        <dbReference type="EMBL" id="KAJ8446625.1"/>
    </source>
</evidence>
<dbReference type="EMBL" id="JAKOGI010000051">
    <property type="protein sequence ID" value="KAJ8446625.1"/>
    <property type="molecule type" value="Genomic_DNA"/>
</dbReference>
<dbReference type="OrthoDB" id="1908613at2759"/>
<feature type="region of interest" description="Disordered" evidence="6">
    <location>
        <begin position="249"/>
        <end position="310"/>
    </location>
</feature>
<feature type="compositionally biased region" description="Polar residues" evidence="6">
    <location>
        <begin position="250"/>
        <end position="264"/>
    </location>
</feature>
<dbReference type="InterPro" id="IPR017930">
    <property type="entry name" value="Myb_dom"/>
</dbReference>
<dbReference type="PANTHER" id="PTHR31003">
    <property type="entry name" value="MYB FAMILY TRANSCRIPTION FACTOR"/>
    <property type="match status" value="1"/>
</dbReference>
<proteinExistence type="predicted"/>
<dbReference type="AlphaFoldDB" id="A0A9Q1QNK0"/>
<feature type="compositionally biased region" description="Basic residues" evidence="6">
    <location>
        <begin position="180"/>
        <end position="190"/>
    </location>
</feature>
<dbReference type="InterPro" id="IPR001005">
    <property type="entry name" value="SANT/Myb"/>
</dbReference>
<comment type="subcellular location">
    <subcellularLocation>
        <location evidence="1">Nucleus</location>
    </subcellularLocation>
</comment>
<evidence type="ECO:0000256" key="4">
    <source>
        <dbReference type="ARBA" id="ARBA00023163"/>
    </source>
</evidence>
<sequence length="328" mass="36153">MVSNLPELTLDLSPPAASPFIPDFLFCFPVAEKWDSDDLSKLNDFIHSLQNELNKVEAFKRELPLSVLLLNDAISKLKEEARKFTERRKEGKFDESAGAKLGNEKKSWMSSAQLWSPRNEGDDSGFSEDDDVPGLSLVPPGLDTPAPVESGSTRSPSGAVFPGAVIYSTVDQTGKPQTKPPHHQTARKQRRCWSPDLHRRFVDALEKLGGPQVATPKQIKELMQVDGLTNDEVKSHLQKYRLHVRKLSSVGGSIPSSNDASTSGDRLKLGYSKGDVPHTSSPEGPLHLARSGKCNSTSMEDDEDEEKSDGHSWKFKLATYYNLAIGQL</sequence>
<dbReference type="Gene3D" id="1.10.10.60">
    <property type="entry name" value="Homeodomain-like"/>
    <property type="match status" value="1"/>
</dbReference>
<keyword evidence="2" id="KW-0805">Transcription regulation</keyword>
<dbReference type="InterPro" id="IPR006447">
    <property type="entry name" value="Myb_dom_plants"/>
</dbReference>
<dbReference type="GO" id="GO:0003677">
    <property type="term" value="F:DNA binding"/>
    <property type="evidence" value="ECO:0007669"/>
    <property type="project" value="UniProtKB-KW"/>
</dbReference>
<comment type="caution">
    <text evidence="8">The sequence shown here is derived from an EMBL/GenBank/DDBJ whole genome shotgun (WGS) entry which is preliminary data.</text>
</comment>
<dbReference type="SUPFAM" id="SSF46689">
    <property type="entry name" value="Homeodomain-like"/>
    <property type="match status" value="1"/>
</dbReference>
<dbReference type="PROSITE" id="PS51294">
    <property type="entry name" value="HTH_MYB"/>
    <property type="match status" value="1"/>
</dbReference>
<dbReference type="PANTHER" id="PTHR31003:SF22">
    <property type="entry name" value="TRANSCRIPTION FACTOR HHO5"/>
    <property type="match status" value="1"/>
</dbReference>